<dbReference type="SUPFAM" id="SSF52402">
    <property type="entry name" value="Adenine nucleotide alpha hydrolases-like"/>
    <property type="match status" value="1"/>
</dbReference>
<protein>
    <submittedName>
        <fullName evidence="2">Universal stress protein</fullName>
    </submittedName>
</protein>
<dbReference type="EMBL" id="WMBR01000003">
    <property type="protein sequence ID" value="MXP22083.1"/>
    <property type="molecule type" value="Genomic_DNA"/>
</dbReference>
<comment type="caution">
    <text evidence="2">The sequence shown here is derived from an EMBL/GenBank/DDBJ whole genome shotgun (WGS) entry which is preliminary data.</text>
</comment>
<evidence type="ECO:0000313" key="2">
    <source>
        <dbReference type="EMBL" id="MXP22083.1"/>
    </source>
</evidence>
<dbReference type="InterPro" id="IPR014729">
    <property type="entry name" value="Rossmann-like_a/b/a_fold"/>
</dbReference>
<dbReference type="RefSeq" id="WP_160902279.1">
    <property type="nucleotide sequence ID" value="NZ_CP102850.1"/>
</dbReference>
<organism evidence="2 3">
    <name type="scientific">Gordonia mangrovi</name>
    <dbReference type="NCBI Taxonomy" id="2665643"/>
    <lineage>
        <taxon>Bacteria</taxon>
        <taxon>Bacillati</taxon>
        <taxon>Actinomycetota</taxon>
        <taxon>Actinomycetes</taxon>
        <taxon>Mycobacteriales</taxon>
        <taxon>Gordoniaceae</taxon>
        <taxon>Gordonia</taxon>
    </lineage>
</organism>
<dbReference type="Gene3D" id="3.40.50.620">
    <property type="entry name" value="HUPs"/>
    <property type="match status" value="1"/>
</dbReference>
<evidence type="ECO:0000259" key="1">
    <source>
        <dbReference type="Pfam" id="PF00582"/>
    </source>
</evidence>
<feature type="domain" description="UspA" evidence="1">
    <location>
        <begin position="25"/>
        <end position="141"/>
    </location>
</feature>
<sequence>MTMCALSHLQRWHAESTSLLPHGIVVVGFSDTPASRTAALTQAAAVDEQSRIVLAMATTRPRPPRSDTIGHDALKVESYLLSERAIVDEKLRGAKESVARRTSAPVTTETVVDDPVHGLADIVARTRATAVVVGMGARRPSRQVRRMARALPDGVALYATDGRHHVRVMPRMTVPAGDRRPVLGPLPHPAGA</sequence>
<dbReference type="AlphaFoldDB" id="A0A6L7GR90"/>
<name>A0A6L7GR90_9ACTN</name>
<gene>
    <name evidence="2" type="ORF">GIY30_12080</name>
</gene>
<keyword evidence="3" id="KW-1185">Reference proteome</keyword>
<dbReference type="Proteomes" id="UP000475545">
    <property type="component" value="Unassembled WGS sequence"/>
</dbReference>
<accession>A0A6L7GR90</accession>
<evidence type="ECO:0000313" key="3">
    <source>
        <dbReference type="Proteomes" id="UP000475545"/>
    </source>
</evidence>
<reference evidence="2 3" key="1">
    <citation type="submission" date="2019-11" db="EMBL/GenBank/DDBJ databases">
        <title>Gordonia sp. nov., a novel actinobacterium isolated from mangrove soil in Hainan.</title>
        <authorList>
            <person name="Huang X."/>
            <person name="Xie Y."/>
            <person name="Chu X."/>
            <person name="Xiao K."/>
        </authorList>
    </citation>
    <scope>NUCLEOTIDE SEQUENCE [LARGE SCALE GENOMIC DNA]</scope>
    <source>
        <strain evidence="2 3">HNM0687</strain>
    </source>
</reference>
<proteinExistence type="predicted"/>
<dbReference type="Pfam" id="PF00582">
    <property type="entry name" value="Usp"/>
    <property type="match status" value="1"/>
</dbReference>
<dbReference type="InterPro" id="IPR006016">
    <property type="entry name" value="UspA"/>
</dbReference>